<dbReference type="Gene3D" id="2.40.160.50">
    <property type="entry name" value="membrane protein fhac: a member of the omp85/tpsb transporter family"/>
    <property type="match status" value="1"/>
</dbReference>
<reference evidence="3 4" key="1">
    <citation type="journal article" date="2019" name="Nat. Microbiol.">
        <title>Mediterranean grassland soil C-N compound turnover is dependent on rainfall and depth, and is mediated by genomically divergent microorganisms.</title>
        <authorList>
            <person name="Diamond S."/>
            <person name="Andeer P.F."/>
            <person name="Li Z."/>
            <person name="Crits-Christoph A."/>
            <person name="Burstein D."/>
            <person name="Anantharaman K."/>
            <person name="Lane K.R."/>
            <person name="Thomas B.C."/>
            <person name="Pan C."/>
            <person name="Northen T.R."/>
            <person name="Banfield J.F."/>
        </authorList>
    </citation>
    <scope>NUCLEOTIDE SEQUENCE [LARGE SCALE GENOMIC DNA]</scope>
    <source>
        <strain evidence="3">WS_3</strain>
    </source>
</reference>
<evidence type="ECO:0008006" key="5">
    <source>
        <dbReference type="Google" id="ProtNLM"/>
    </source>
</evidence>
<proteinExistence type="predicted"/>
<evidence type="ECO:0000313" key="3">
    <source>
        <dbReference type="EMBL" id="TMQ53325.1"/>
    </source>
</evidence>
<feature type="region of interest" description="Disordered" evidence="1">
    <location>
        <begin position="216"/>
        <end position="236"/>
    </location>
</feature>
<dbReference type="AlphaFoldDB" id="A0A538SPP1"/>
<dbReference type="Proteomes" id="UP000320184">
    <property type="component" value="Unassembled WGS sequence"/>
</dbReference>
<gene>
    <name evidence="3" type="ORF">E6K73_01520</name>
</gene>
<accession>A0A538SPP1</accession>
<feature type="chain" id="PRO_5022007274" description="Bacterial surface antigen (D15) domain-containing protein" evidence="2">
    <location>
        <begin position="24"/>
        <end position="480"/>
    </location>
</feature>
<sequence length="480" mass="51531">MRVPGGSKLALLASVLLSTSNLAALAGPVPSVRPAGTLASASDTTAGDPDLRPSTAPPWNPAKPVADSEPWENALRLPESIASLPIYALGHLTEKGLMYVEESNFVPRVSVILARYQGAGLVVVPASLGDRTGLGAEAQVSPPFFRPLSAALSGSTAGYNRARVTLTAGPAGVEYVSDWRAQDQFFGFGLESRQGEVSNYAAQSEAVRASLNYPWRKPERRAPPDGETMPASDESDHPWCTTPRFEFHAWVGPRTLVLANGRDSRKESLEERFPSLGATLLGARVEHLVYGARLERDTRSGAPHWTRGWRAGVEAERFDKAIEGLALRDGSTPARPFTRLTYEGEAAVSFRPRDPRTVRLAVKVVDQSLGAGPGLVLIPDLPHLGGREGLSGFEPGRFHDLDLVAGRLTYLFPMGRYLEMDLHSDAGGVYPDLSEARLATLKGSYGAALRIRSVAAVLGQIGVDWSSEKVRFGFSLGGVE</sequence>
<feature type="signal peptide" evidence="2">
    <location>
        <begin position="1"/>
        <end position="23"/>
    </location>
</feature>
<feature type="region of interest" description="Disordered" evidence="1">
    <location>
        <begin position="34"/>
        <end position="67"/>
    </location>
</feature>
<dbReference type="EMBL" id="VBOT01000020">
    <property type="protein sequence ID" value="TMQ53325.1"/>
    <property type="molecule type" value="Genomic_DNA"/>
</dbReference>
<evidence type="ECO:0000256" key="1">
    <source>
        <dbReference type="SAM" id="MobiDB-lite"/>
    </source>
</evidence>
<comment type="caution">
    <text evidence="3">The sequence shown here is derived from an EMBL/GenBank/DDBJ whole genome shotgun (WGS) entry which is preliminary data.</text>
</comment>
<protein>
    <recommendedName>
        <fullName evidence="5">Bacterial surface antigen (D15) domain-containing protein</fullName>
    </recommendedName>
</protein>
<name>A0A538SPP1_UNCEI</name>
<evidence type="ECO:0000256" key="2">
    <source>
        <dbReference type="SAM" id="SignalP"/>
    </source>
</evidence>
<organism evidence="3 4">
    <name type="scientific">Eiseniibacteriota bacterium</name>
    <dbReference type="NCBI Taxonomy" id="2212470"/>
    <lineage>
        <taxon>Bacteria</taxon>
        <taxon>Candidatus Eiseniibacteriota</taxon>
    </lineage>
</organism>
<keyword evidence="2" id="KW-0732">Signal</keyword>
<evidence type="ECO:0000313" key="4">
    <source>
        <dbReference type="Proteomes" id="UP000320184"/>
    </source>
</evidence>